<organism evidence="1 2">
    <name type="scientific">Lutzomyia longipalpis</name>
    <name type="common">Sand fly</name>
    <dbReference type="NCBI Taxonomy" id="7200"/>
    <lineage>
        <taxon>Eukaryota</taxon>
        <taxon>Metazoa</taxon>
        <taxon>Ecdysozoa</taxon>
        <taxon>Arthropoda</taxon>
        <taxon>Hexapoda</taxon>
        <taxon>Insecta</taxon>
        <taxon>Pterygota</taxon>
        <taxon>Neoptera</taxon>
        <taxon>Endopterygota</taxon>
        <taxon>Diptera</taxon>
        <taxon>Nematocera</taxon>
        <taxon>Psychodoidea</taxon>
        <taxon>Psychodidae</taxon>
        <taxon>Lutzomyia</taxon>
        <taxon>Lutzomyia</taxon>
    </lineage>
</organism>
<name>A0A1B0CDX9_LUTLO</name>
<proteinExistence type="predicted"/>
<dbReference type="VEuPathDB" id="VectorBase:LLOJ002549"/>
<dbReference type="AlphaFoldDB" id="A0A1B0CDX9"/>
<dbReference type="VEuPathDB" id="VectorBase:LLONM1_002006"/>
<dbReference type="GeneID" id="129787481"/>
<dbReference type="KEGG" id="lll:129787481"/>
<dbReference type="Proteomes" id="UP000092461">
    <property type="component" value="Unassembled WGS sequence"/>
</dbReference>
<dbReference type="EMBL" id="AJWK01008360">
    <property type="status" value="NOT_ANNOTATED_CDS"/>
    <property type="molecule type" value="Genomic_DNA"/>
</dbReference>
<dbReference type="EnsemblMetazoa" id="LLOJ002549-RA">
    <property type="protein sequence ID" value="LLOJ002549-PA"/>
    <property type="gene ID" value="LLOJ002549"/>
</dbReference>
<dbReference type="RefSeq" id="XP_055679062.1">
    <property type="nucleotide sequence ID" value="XM_055823087.1"/>
</dbReference>
<protein>
    <submittedName>
        <fullName evidence="1">Uncharacterized protein</fullName>
    </submittedName>
</protein>
<dbReference type="OrthoDB" id="7785595at2759"/>
<keyword evidence="2" id="KW-1185">Reference proteome</keyword>
<evidence type="ECO:0000313" key="2">
    <source>
        <dbReference type="Proteomes" id="UP000092461"/>
    </source>
</evidence>
<accession>A0A1B0CDX9</accession>
<reference evidence="1" key="1">
    <citation type="submission" date="2020-05" db="UniProtKB">
        <authorList>
            <consortium name="EnsemblMetazoa"/>
        </authorList>
    </citation>
    <scope>IDENTIFICATION</scope>
    <source>
        <strain evidence="1">Jacobina</strain>
    </source>
</reference>
<evidence type="ECO:0000313" key="1">
    <source>
        <dbReference type="EnsemblMetazoa" id="LLOJ002549-PA"/>
    </source>
</evidence>
<sequence>MAQGVVARVFRCFCDCSELTEQEIQDIVMGHTDLVFKDFKVKQLFRAYMAKFHPSPSSGTYKRGPMCLKYINCYEMSQELLALPPEERENYDRSDELYENCPDYHWEKLLKKSIRNRRHPIEPEEILNQFMLEMITRFEDDYHDYYGRFKEKLLEKLKQNS</sequence>